<dbReference type="Pfam" id="PF02720">
    <property type="entry name" value="DUF222"/>
    <property type="match status" value="1"/>
</dbReference>
<reference evidence="3 4" key="1">
    <citation type="submission" date="2021-08" db="EMBL/GenBank/DDBJ databases">
        <title>Draft genome sequence of Mycolicibacterium sp. NGTWS1702 strain.</title>
        <authorList>
            <person name="Matsumoto M."/>
            <person name="Tang B.C.C."/>
            <person name="Machida Y."/>
            <person name="Matoyama H."/>
            <person name="Kishihara T."/>
            <person name="Sato S."/>
            <person name="Kondo I."/>
            <person name="Sano M."/>
            <person name="Kato G."/>
        </authorList>
    </citation>
    <scope>NUCLEOTIDE SEQUENCE [LARGE SCALE GENOMIC DNA]</scope>
    <source>
        <strain evidence="3 4">NGTWSNA01</strain>
    </source>
</reference>
<dbReference type="CDD" id="cd00085">
    <property type="entry name" value="HNHc"/>
    <property type="match status" value="1"/>
</dbReference>
<accession>A0ABQ4VBA6</accession>
<organism evidence="3 4">
    <name type="scientific">Mycolicibacterium cyprinidarum</name>
    <dbReference type="NCBI Taxonomy" id="2860311"/>
    <lineage>
        <taxon>Bacteria</taxon>
        <taxon>Bacillati</taxon>
        <taxon>Actinomycetota</taxon>
        <taxon>Actinomycetes</taxon>
        <taxon>Mycobacteriales</taxon>
        <taxon>Mycobacteriaceae</taxon>
        <taxon>Mycolicibacterium</taxon>
    </lineage>
</organism>
<dbReference type="SMART" id="SM00507">
    <property type="entry name" value="HNHc"/>
    <property type="match status" value="1"/>
</dbReference>
<proteinExistence type="predicted"/>
<evidence type="ECO:0000256" key="1">
    <source>
        <dbReference type="SAM" id="MobiDB-lite"/>
    </source>
</evidence>
<evidence type="ECO:0000313" key="3">
    <source>
        <dbReference type="EMBL" id="GJF12257.1"/>
    </source>
</evidence>
<feature type="compositionally biased region" description="Low complexity" evidence="1">
    <location>
        <begin position="432"/>
        <end position="444"/>
    </location>
</feature>
<sequence length="478" mass="52724">MFDGSQTAAARSIVDKISSSWRAKNQADARMLTAIGDLFDLQLRHSGECASWAADTTDAVAAEISAALNISAGWAADYVLHARCLREELPTVGAVFAAGSIDYSTFRLVASRTSLIEDPEVMTTVDTEVAAALVRWRSLSRAMVRARVDRIVLRHDRDALRRRERKRRDRNIEIWDSGDGLAQIRGFLRNMDAHLLQERLNALAATVCDQDLRSPAARRADAIGALAVGLDRLECGCERPDCPALDKPAPPNVIIHVVAEAATVAGNGTEPAAVIGTHWLIPPEILAELARSAALRPVLHPGDTAPEPGYTPSRALADFVRCRDLTCRFPGCDTPATRCDLDHTTAYQDSGPTHASNLKSLCRKHHLLKTFWGWHDQQLRDGTIIWTSPTGETYITTAGSALLFPALCEPTAALPMLPGTTRRTDPTTAMPRRSTTRTQNRTQRMQAERRLNRHNREADQRWQQQLHTITAIHDPPPF</sequence>
<evidence type="ECO:0000313" key="4">
    <source>
        <dbReference type="Proteomes" id="UP001060504"/>
    </source>
</evidence>
<dbReference type="Proteomes" id="UP001060504">
    <property type="component" value="Unassembled WGS sequence"/>
</dbReference>
<name>A0ABQ4VBA6_9MYCO</name>
<dbReference type="InterPro" id="IPR003615">
    <property type="entry name" value="HNH_nuc"/>
</dbReference>
<keyword evidence="4" id="KW-1185">Reference proteome</keyword>
<protein>
    <recommendedName>
        <fullName evidence="2">HNH nuclease domain-containing protein</fullName>
    </recommendedName>
</protein>
<evidence type="ECO:0000259" key="2">
    <source>
        <dbReference type="SMART" id="SM00507"/>
    </source>
</evidence>
<feature type="domain" description="HNH nuclease" evidence="2">
    <location>
        <begin position="315"/>
        <end position="367"/>
    </location>
</feature>
<feature type="region of interest" description="Disordered" evidence="1">
    <location>
        <begin position="415"/>
        <end position="444"/>
    </location>
</feature>
<comment type="caution">
    <text evidence="3">The sequence shown here is derived from an EMBL/GenBank/DDBJ whole genome shotgun (WGS) entry which is preliminary data.</text>
</comment>
<dbReference type="EMBL" id="BPRH01001151">
    <property type="protein sequence ID" value="GJF12257.1"/>
    <property type="molecule type" value="Genomic_DNA"/>
</dbReference>
<dbReference type="InterPro" id="IPR003870">
    <property type="entry name" value="DUF222"/>
</dbReference>
<gene>
    <name evidence="3" type="ORF">NGTWS1702_10780</name>
</gene>